<evidence type="ECO:0000313" key="1">
    <source>
        <dbReference type="EMBL" id="GAA4076457.1"/>
    </source>
</evidence>
<gene>
    <name evidence="1" type="primary">holB</name>
    <name evidence="1" type="ORF">GCM10022410_21650</name>
</gene>
<dbReference type="Pfam" id="PF13177">
    <property type="entry name" value="DNA_pol3_delta2"/>
    <property type="match status" value="1"/>
</dbReference>
<keyword evidence="2" id="KW-1185">Reference proteome</keyword>
<dbReference type="EMBL" id="BAABDL010000118">
    <property type="protein sequence ID" value="GAA4076457.1"/>
    <property type="molecule type" value="Genomic_DNA"/>
</dbReference>
<dbReference type="PANTHER" id="PTHR11669:SF8">
    <property type="entry name" value="DNA POLYMERASE III SUBUNIT DELTA"/>
    <property type="match status" value="1"/>
</dbReference>
<evidence type="ECO:0000313" key="2">
    <source>
        <dbReference type="Proteomes" id="UP001501734"/>
    </source>
</evidence>
<dbReference type="RefSeq" id="WP_344913066.1">
    <property type="nucleotide sequence ID" value="NZ_BAABDL010000118.1"/>
</dbReference>
<dbReference type="NCBIfam" id="TIGR00678">
    <property type="entry name" value="holB"/>
    <property type="match status" value="1"/>
</dbReference>
<dbReference type="SUPFAM" id="SSF52540">
    <property type="entry name" value="P-loop containing nucleoside triphosphate hydrolases"/>
    <property type="match status" value="1"/>
</dbReference>
<name>A0ABP7VX65_9BACI</name>
<accession>A0ABP7VX65</accession>
<protein>
    <submittedName>
        <fullName evidence="1">DNA polymerase III subunit delta</fullName>
    </submittedName>
</protein>
<dbReference type="InterPro" id="IPR050238">
    <property type="entry name" value="DNA_Rep/Repair_Clamp_Loader"/>
</dbReference>
<sequence length="328" mass="38200">MRSWSNMIERQPIATKMLQQMLVRKRVSHAYLIQGDKGTGKEAIGYLLAKSLFCKQIDNSEPCNQCHDCKRIDSGNHPDVHWIRPDGASIKKDQIAHLQKEFTYTGMESNQKVYLIYHADLMTTNAANRLLKFLEEPSRKTTAILMTENNQAILDTIKSRCQILTLKPLSPQSVQQLLEADGVSRENARLFSVVMPNLEQAMKLDQDEWFAQARSLMVQLIGILQSNWDETLFFIQKQWMTHFSDRDKLNLGLDLLTYWFKDLIYLQLDQQESLVYQSYLTELEKATWHWSRQDIVTILALILEAKKQLTQNVHPTLVMEKLVLQMQR</sequence>
<dbReference type="InterPro" id="IPR004622">
    <property type="entry name" value="DNA_pol_HolB"/>
</dbReference>
<reference evidence="2" key="1">
    <citation type="journal article" date="2019" name="Int. J. Syst. Evol. Microbiol.">
        <title>The Global Catalogue of Microorganisms (GCM) 10K type strain sequencing project: providing services to taxonomists for standard genome sequencing and annotation.</title>
        <authorList>
            <consortium name="The Broad Institute Genomics Platform"/>
            <consortium name="The Broad Institute Genome Sequencing Center for Infectious Disease"/>
            <person name="Wu L."/>
            <person name="Ma J."/>
        </authorList>
    </citation>
    <scope>NUCLEOTIDE SEQUENCE [LARGE SCALE GENOMIC DNA]</scope>
    <source>
        <strain evidence="2">JCM 17250</strain>
    </source>
</reference>
<dbReference type="PANTHER" id="PTHR11669">
    <property type="entry name" value="REPLICATION FACTOR C / DNA POLYMERASE III GAMMA-TAU SUBUNIT"/>
    <property type="match status" value="1"/>
</dbReference>
<comment type="caution">
    <text evidence="1">The sequence shown here is derived from an EMBL/GenBank/DDBJ whole genome shotgun (WGS) entry which is preliminary data.</text>
</comment>
<proteinExistence type="predicted"/>
<dbReference type="Gene3D" id="3.40.50.300">
    <property type="entry name" value="P-loop containing nucleotide triphosphate hydrolases"/>
    <property type="match status" value="1"/>
</dbReference>
<organism evidence="1 2">
    <name type="scientific">Amphibacillus indicireducens</name>
    <dbReference type="NCBI Taxonomy" id="1076330"/>
    <lineage>
        <taxon>Bacteria</taxon>
        <taxon>Bacillati</taxon>
        <taxon>Bacillota</taxon>
        <taxon>Bacilli</taxon>
        <taxon>Bacillales</taxon>
        <taxon>Bacillaceae</taxon>
        <taxon>Amphibacillus</taxon>
    </lineage>
</organism>
<dbReference type="Proteomes" id="UP001501734">
    <property type="component" value="Unassembled WGS sequence"/>
</dbReference>
<dbReference type="NCBIfam" id="NF005972">
    <property type="entry name" value="PRK08058.1"/>
    <property type="match status" value="1"/>
</dbReference>
<dbReference type="InterPro" id="IPR027417">
    <property type="entry name" value="P-loop_NTPase"/>
</dbReference>